<dbReference type="AlphaFoldDB" id="A0A3N9X3L6"/>
<dbReference type="RefSeq" id="WP_124858711.1">
    <property type="nucleotide sequence ID" value="NZ_JBEXYX010000016.1"/>
</dbReference>
<gene>
    <name evidence="2" type="ORF">DLJ58_20900</name>
</gene>
<sequence>MGVSRSPQSLPIPEGVKLLTVVAPSKDEGNSPTGLVGRHLAQQLLAAGDPVRVLAEPAECSGWPNDVHLVTGSIRQPLAFGGIFAGVDAMFLAGAHPATVEPTLALARDAGVRRIVLLSSHGPEYEQWNPPETWYWLAIERAVERCGIAWTHIRPSAVMGSVISGTYPATGSDWPDSIRAEGTVREAFWNNGHYPFIHEDDLAAVAAAAMRTDRYTGSILEAVGLPLSTRSRVRSIADAIGRDIRGIDMTAAESRAVWQRNGWPEGAIDVTLYALQEYGARLGPVSKSVTATR</sequence>
<dbReference type="InterPro" id="IPR016040">
    <property type="entry name" value="NAD(P)-bd_dom"/>
</dbReference>
<dbReference type="OrthoDB" id="116343at2"/>
<evidence type="ECO:0000313" key="3">
    <source>
        <dbReference type="Proteomes" id="UP000266889"/>
    </source>
</evidence>
<dbReference type="InterPro" id="IPR051604">
    <property type="entry name" value="Ergot_Alk_Oxidoreductase"/>
</dbReference>
<dbReference type="EMBL" id="QGSY01000217">
    <property type="protein sequence ID" value="RQX07592.1"/>
    <property type="molecule type" value="Genomic_DNA"/>
</dbReference>
<organism evidence="2 3">
    <name type="scientific">Micromonospora arida</name>
    <dbReference type="NCBI Taxonomy" id="2203715"/>
    <lineage>
        <taxon>Bacteria</taxon>
        <taxon>Bacillati</taxon>
        <taxon>Actinomycetota</taxon>
        <taxon>Actinomycetes</taxon>
        <taxon>Micromonosporales</taxon>
        <taxon>Micromonosporaceae</taxon>
        <taxon>Micromonospora</taxon>
    </lineage>
</organism>
<dbReference type="InterPro" id="IPR036291">
    <property type="entry name" value="NAD(P)-bd_dom_sf"/>
</dbReference>
<proteinExistence type="predicted"/>
<reference evidence="2 3" key="1">
    <citation type="submission" date="2018-05" db="EMBL/GenBank/DDBJ databases">
        <title>Micromonospora from Atacama Desert.</title>
        <authorList>
            <person name="Carro L."/>
            <person name="Goodfellow M."/>
            <person name="Klenk H.-P."/>
        </authorList>
    </citation>
    <scope>NUCLEOTIDE SEQUENCE [LARGE SCALE GENOMIC DNA]</scope>
    <source>
        <strain evidence="2 3">LB32</strain>
    </source>
</reference>
<evidence type="ECO:0000259" key="1">
    <source>
        <dbReference type="Pfam" id="PF13460"/>
    </source>
</evidence>
<dbReference type="Proteomes" id="UP000266889">
    <property type="component" value="Unassembled WGS sequence"/>
</dbReference>
<dbReference type="SUPFAM" id="SSF51735">
    <property type="entry name" value="NAD(P)-binding Rossmann-fold domains"/>
    <property type="match status" value="1"/>
</dbReference>
<keyword evidence="3" id="KW-1185">Reference proteome</keyword>
<protein>
    <submittedName>
        <fullName evidence="2">NmrA family transcriptional regulator</fullName>
    </submittedName>
</protein>
<feature type="domain" description="NAD(P)-binding" evidence="1">
    <location>
        <begin position="33"/>
        <end position="159"/>
    </location>
</feature>
<dbReference type="PANTHER" id="PTHR43162">
    <property type="match status" value="1"/>
</dbReference>
<comment type="caution">
    <text evidence="2">The sequence shown here is derived from an EMBL/GenBank/DDBJ whole genome shotgun (WGS) entry which is preliminary data.</text>
</comment>
<accession>A0A3N9X3L6</accession>
<name>A0A3N9X3L6_9ACTN</name>
<evidence type="ECO:0000313" key="2">
    <source>
        <dbReference type="EMBL" id="RQX07592.1"/>
    </source>
</evidence>
<dbReference type="Gene3D" id="3.40.50.720">
    <property type="entry name" value="NAD(P)-binding Rossmann-like Domain"/>
    <property type="match status" value="1"/>
</dbReference>
<dbReference type="Pfam" id="PF13460">
    <property type="entry name" value="NAD_binding_10"/>
    <property type="match status" value="1"/>
</dbReference>
<dbReference type="PANTHER" id="PTHR43162:SF1">
    <property type="entry name" value="PRESTALK A DIFFERENTIATION PROTEIN A"/>
    <property type="match status" value="1"/>
</dbReference>